<comment type="caution">
    <text evidence="1">The sequence shown here is derived from an EMBL/GenBank/DDBJ whole genome shotgun (WGS) entry which is preliminary data.</text>
</comment>
<dbReference type="Proteomes" id="UP000798951">
    <property type="component" value="Unassembled WGS sequence"/>
</dbReference>
<evidence type="ECO:0000313" key="2">
    <source>
        <dbReference type="Proteomes" id="UP000798951"/>
    </source>
</evidence>
<organism evidence="1 2">
    <name type="scientific">Nocardia caishijiensis</name>
    <dbReference type="NCBI Taxonomy" id="184756"/>
    <lineage>
        <taxon>Bacteria</taxon>
        <taxon>Bacillati</taxon>
        <taxon>Actinomycetota</taxon>
        <taxon>Actinomycetes</taxon>
        <taxon>Mycobacteriales</taxon>
        <taxon>Nocardiaceae</taxon>
        <taxon>Nocardia</taxon>
    </lineage>
</organism>
<sequence>MLNGSPITVTIASTTNADDLSYLALADVAAVGSRLADPVPQWRIIGGHMVQLLIHLYPTARAQLRGTIDADTGVSTEIAASQHFHDRLLERNYVARSGNNYELEHDGQGKRAVDILVPLGAPGTIVEIGGRGFDHGPGLSLALSAPPLHVRAQIRLTDGQHLEFVVPTPDIEPAVALKALAWRSRRADKDLTDLASLFEIVQEHRTSLGRWRLNQPPLHGIRLDTARALSQLCTTLDRGSIARTVLLGQPPARLATLIRAHVTLP</sequence>
<accession>A0ABQ6YRR4</accession>
<reference evidence="1 2" key="1">
    <citation type="submission" date="2019-07" db="EMBL/GenBank/DDBJ databases">
        <title>Genomic Encyclopedia of Type Strains, Phase IV (KMG-IV): sequencing the most valuable type-strain genomes for metagenomic binning, comparative biology and taxonomic classification.</title>
        <authorList>
            <person name="Goeker M."/>
        </authorList>
    </citation>
    <scope>NUCLEOTIDE SEQUENCE [LARGE SCALE GENOMIC DNA]</scope>
    <source>
        <strain evidence="1 2">DSM 44831</strain>
    </source>
</reference>
<dbReference type="EMBL" id="VMSD01000002">
    <property type="protein sequence ID" value="KAF0848186.1"/>
    <property type="molecule type" value="Genomic_DNA"/>
</dbReference>
<evidence type="ECO:0000313" key="1">
    <source>
        <dbReference type="EMBL" id="KAF0848186.1"/>
    </source>
</evidence>
<protein>
    <submittedName>
        <fullName evidence="1">Uncharacterized protein</fullName>
    </submittedName>
</protein>
<name>A0ABQ6YRR4_9NOCA</name>
<proteinExistence type="predicted"/>
<keyword evidence="2" id="KW-1185">Reference proteome</keyword>
<gene>
    <name evidence="1" type="ORF">FNL39_102334</name>
</gene>